<evidence type="ECO:0000256" key="2">
    <source>
        <dbReference type="ARBA" id="ARBA00022525"/>
    </source>
</evidence>
<keyword evidence="7 12" id="KW-0720">Serine protease</keyword>
<dbReference type="GO" id="GO:0004252">
    <property type="term" value="F:serine-type endopeptidase activity"/>
    <property type="evidence" value="ECO:0007669"/>
    <property type="project" value="UniProtKB-UniRule"/>
</dbReference>
<evidence type="ECO:0000256" key="3">
    <source>
        <dbReference type="ARBA" id="ARBA00022588"/>
    </source>
</evidence>
<dbReference type="PRINTS" id="PR00722">
    <property type="entry name" value="CHYMOTRYPSIN"/>
</dbReference>
<reference evidence="16" key="2">
    <citation type="submission" date="2020-05" db="UniProtKB">
        <authorList>
            <consortium name="EnsemblMetazoa"/>
        </authorList>
    </citation>
    <scope>IDENTIFICATION</scope>
    <source>
        <strain evidence="16">FAR1</strain>
    </source>
</reference>
<evidence type="ECO:0000313" key="16">
    <source>
        <dbReference type="EnsemblMetazoa" id="AFAF017656-PA"/>
    </source>
</evidence>
<dbReference type="SMART" id="SM00680">
    <property type="entry name" value="CLIP"/>
    <property type="match status" value="1"/>
</dbReference>
<dbReference type="InterPro" id="IPR033116">
    <property type="entry name" value="TRYPSIN_SER"/>
</dbReference>
<dbReference type="InterPro" id="IPR001314">
    <property type="entry name" value="Peptidase_S1A"/>
</dbReference>
<evidence type="ECO:0000259" key="14">
    <source>
        <dbReference type="PROSITE" id="PS50240"/>
    </source>
</evidence>
<sequence>MKWSVCLLVVCLSATFLPAVHTLSRGEPCHTPTGTPGTCELVRECEYARKLQSLPDFSSYDIEYLRSLKCGQLKLGLRKPTKPLVCCPKFGNSVSCGAQTMGGRITYGEETELGEYPWAGLLYFDAGRHKLVPKCGGALVTERYVITAAHCTADPIWKLEFVRFNEFNKSSTDNCTIRDDREICRMDFGVETITPHPEYGRSESSAPNDICILRLAADVSFDADLRPICLPLEPDVRRLPIVGETFTVTGWGETEHRRRASDIQLHVDIPGLENEACNSVYAVANVTLTHKQLCVGGLNRMDSCRGDSGGPLMRSVGGAWYLVGVVSFGATKCGTRHLPGVYTNVVQYLDWLEMVMFVQHYL</sequence>
<keyword evidence="2 13" id="KW-0964">Secreted</keyword>
<dbReference type="Pfam" id="PF12032">
    <property type="entry name" value="CLIP"/>
    <property type="match status" value="1"/>
</dbReference>
<evidence type="ECO:0000256" key="11">
    <source>
        <dbReference type="ARBA" id="ARBA00024195"/>
    </source>
</evidence>
<dbReference type="FunFam" id="2.40.10.10:FF:000084">
    <property type="entry name" value="Serine protease easter"/>
    <property type="match status" value="1"/>
</dbReference>
<keyword evidence="17" id="KW-1185">Reference proteome</keyword>
<dbReference type="InterPro" id="IPR018114">
    <property type="entry name" value="TRYPSIN_HIS"/>
</dbReference>
<dbReference type="Proteomes" id="UP000075886">
    <property type="component" value="Unassembled WGS sequence"/>
</dbReference>
<evidence type="ECO:0000256" key="12">
    <source>
        <dbReference type="RuleBase" id="RU363034"/>
    </source>
</evidence>
<dbReference type="FunFam" id="2.40.10.10:FF:000028">
    <property type="entry name" value="Serine protease easter"/>
    <property type="match status" value="1"/>
</dbReference>
<dbReference type="InterPro" id="IPR009003">
    <property type="entry name" value="Peptidase_S1_PA"/>
</dbReference>
<keyword evidence="6 12" id="KW-0378">Hydrolase</keyword>
<dbReference type="CDD" id="cd00190">
    <property type="entry name" value="Tryp_SPc"/>
    <property type="match status" value="1"/>
</dbReference>
<dbReference type="EnsemblMetazoa" id="AFAF017656-RA">
    <property type="protein sequence ID" value="AFAF017656-PA"/>
    <property type="gene ID" value="AFAF017656"/>
</dbReference>
<evidence type="ECO:0000256" key="10">
    <source>
        <dbReference type="ARBA" id="ARBA00023180"/>
    </source>
</evidence>
<dbReference type="PANTHER" id="PTHR24256">
    <property type="entry name" value="TRYPTASE-RELATED"/>
    <property type="match status" value="1"/>
</dbReference>
<proteinExistence type="inferred from homology"/>
<evidence type="ECO:0000256" key="6">
    <source>
        <dbReference type="ARBA" id="ARBA00022801"/>
    </source>
</evidence>
<feature type="chain" id="PRO_5023970950" description="CLIP domain-containing serine protease" evidence="13">
    <location>
        <begin position="23"/>
        <end position="362"/>
    </location>
</feature>
<dbReference type="SUPFAM" id="SSF50494">
    <property type="entry name" value="Trypsin-like serine proteases"/>
    <property type="match status" value="1"/>
</dbReference>
<dbReference type="InterPro" id="IPR038565">
    <property type="entry name" value="CLIP_sf"/>
</dbReference>
<feature type="domain" description="Clip" evidence="15">
    <location>
        <begin position="28"/>
        <end position="87"/>
    </location>
</feature>
<comment type="subcellular location">
    <subcellularLocation>
        <location evidence="1 13">Secreted</location>
    </subcellularLocation>
</comment>
<dbReference type="InterPro" id="IPR043504">
    <property type="entry name" value="Peptidase_S1_PA_chymotrypsin"/>
</dbReference>
<dbReference type="PROSITE" id="PS51888">
    <property type="entry name" value="CLIP"/>
    <property type="match status" value="1"/>
</dbReference>
<evidence type="ECO:0000256" key="1">
    <source>
        <dbReference type="ARBA" id="ARBA00004613"/>
    </source>
</evidence>
<dbReference type="GO" id="GO:0005576">
    <property type="term" value="C:extracellular region"/>
    <property type="evidence" value="ECO:0007669"/>
    <property type="project" value="UniProtKB-SubCell"/>
</dbReference>
<name>A0A182QVE9_9DIPT</name>
<evidence type="ECO:0000256" key="13">
    <source>
        <dbReference type="RuleBase" id="RU366078"/>
    </source>
</evidence>
<evidence type="ECO:0000256" key="4">
    <source>
        <dbReference type="ARBA" id="ARBA00022670"/>
    </source>
</evidence>
<comment type="domain">
    <text evidence="13">The clip domain consists of 35-55 residues which are 'knitted' together usually by 3 conserved disulfide bonds forming a clip-like compact structure.</text>
</comment>
<dbReference type="SMART" id="SM00020">
    <property type="entry name" value="Tryp_SPc"/>
    <property type="match status" value="1"/>
</dbReference>
<comment type="similarity">
    <text evidence="11 13">Belongs to the peptidase S1 family. CLIP subfamily.</text>
</comment>
<evidence type="ECO:0000256" key="9">
    <source>
        <dbReference type="ARBA" id="ARBA00023157"/>
    </source>
</evidence>
<protein>
    <recommendedName>
        <fullName evidence="13">CLIP domain-containing serine protease</fullName>
        <ecNumber evidence="12">3.4.21.-</ecNumber>
    </recommendedName>
</protein>
<keyword evidence="3" id="KW-0399">Innate immunity</keyword>
<dbReference type="Pfam" id="PF00089">
    <property type="entry name" value="Trypsin"/>
    <property type="match status" value="1"/>
</dbReference>
<dbReference type="GO" id="GO:0045087">
    <property type="term" value="P:innate immune response"/>
    <property type="evidence" value="ECO:0007669"/>
    <property type="project" value="UniProtKB-KW"/>
</dbReference>
<feature type="domain" description="Peptidase S1" evidence="14">
    <location>
        <begin position="100"/>
        <end position="357"/>
    </location>
</feature>
<evidence type="ECO:0000313" key="17">
    <source>
        <dbReference type="Proteomes" id="UP000075886"/>
    </source>
</evidence>
<dbReference type="InterPro" id="IPR001254">
    <property type="entry name" value="Trypsin_dom"/>
</dbReference>
<dbReference type="GO" id="GO:0006508">
    <property type="term" value="P:proteolysis"/>
    <property type="evidence" value="ECO:0007669"/>
    <property type="project" value="UniProtKB-KW"/>
</dbReference>
<dbReference type="AlphaFoldDB" id="A0A182QVE9"/>
<organism evidence="16 17">
    <name type="scientific">Anopheles farauti</name>
    <dbReference type="NCBI Taxonomy" id="69004"/>
    <lineage>
        <taxon>Eukaryota</taxon>
        <taxon>Metazoa</taxon>
        <taxon>Ecdysozoa</taxon>
        <taxon>Arthropoda</taxon>
        <taxon>Hexapoda</taxon>
        <taxon>Insecta</taxon>
        <taxon>Pterygota</taxon>
        <taxon>Neoptera</taxon>
        <taxon>Endopterygota</taxon>
        <taxon>Diptera</taxon>
        <taxon>Nematocera</taxon>
        <taxon>Culicoidea</taxon>
        <taxon>Culicidae</taxon>
        <taxon>Anophelinae</taxon>
        <taxon>Anopheles</taxon>
    </lineage>
</organism>
<dbReference type="InterPro" id="IPR022700">
    <property type="entry name" value="CLIP"/>
</dbReference>
<dbReference type="PROSITE" id="PS50240">
    <property type="entry name" value="TRYPSIN_DOM"/>
    <property type="match status" value="1"/>
</dbReference>
<keyword evidence="9" id="KW-1015">Disulfide bond</keyword>
<dbReference type="Gene3D" id="3.30.1640.30">
    <property type="match status" value="1"/>
</dbReference>
<dbReference type="VEuPathDB" id="VectorBase:AFAF017656"/>
<dbReference type="InterPro" id="IPR051487">
    <property type="entry name" value="Ser/Thr_Proteases_Immune/Dev"/>
</dbReference>
<dbReference type="EC" id="3.4.21.-" evidence="12"/>
<dbReference type="Gene3D" id="2.40.10.10">
    <property type="entry name" value="Trypsin-like serine proteases"/>
    <property type="match status" value="2"/>
</dbReference>
<dbReference type="PROSITE" id="PS00134">
    <property type="entry name" value="TRYPSIN_HIS"/>
    <property type="match status" value="1"/>
</dbReference>
<keyword evidence="4 12" id="KW-0645">Protease</keyword>
<evidence type="ECO:0000256" key="7">
    <source>
        <dbReference type="ARBA" id="ARBA00022825"/>
    </source>
</evidence>
<dbReference type="STRING" id="69004.A0A182QVE9"/>
<evidence type="ECO:0000256" key="5">
    <source>
        <dbReference type="ARBA" id="ARBA00022729"/>
    </source>
</evidence>
<dbReference type="PROSITE" id="PS00135">
    <property type="entry name" value="TRYPSIN_SER"/>
    <property type="match status" value="1"/>
</dbReference>
<keyword evidence="10" id="KW-0325">Glycoprotein</keyword>
<reference evidence="17" key="1">
    <citation type="submission" date="2014-01" db="EMBL/GenBank/DDBJ databases">
        <title>The Genome Sequence of Anopheles farauti FAR1 (V2).</title>
        <authorList>
            <consortium name="The Broad Institute Genomics Platform"/>
            <person name="Neafsey D.E."/>
            <person name="Besansky N."/>
            <person name="Howell P."/>
            <person name="Walton C."/>
            <person name="Young S.K."/>
            <person name="Zeng Q."/>
            <person name="Gargeya S."/>
            <person name="Fitzgerald M."/>
            <person name="Haas B."/>
            <person name="Abouelleil A."/>
            <person name="Allen A.W."/>
            <person name="Alvarado L."/>
            <person name="Arachchi H.M."/>
            <person name="Berlin A.M."/>
            <person name="Chapman S.B."/>
            <person name="Gainer-Dewar J."/>
            <person name="Goldberg J."/>
            <person name="Griggs A."/>
            <person name="Gujja S."/>
            <person name="Hansen M."/>
            <person name="Howarth C."/>
            <person name="Imamovic A."/>
            <person name="Ireland A."/>
            <person name="Larimer J."/>
            <person name="McCowan C."/>
            <person name="Murphy C."/>
            <person name="Pearson M."/>
            <person name="Poon T.W."/>
            <person name="Priest M."/>
            <person name="Roberts A."/>
            <person name="Saif S."/>
            <person name="Shea T."/>
            <person name="Sisk P."/>
            <person name="Sykes S."/>
            <person name="Wortman J."/>
            <person name="Nusbaum C."/>
            <person name="Birren B."/>
        </authorList>
    </citation>
    <scope>NUCLEOTIDE SEQUENCE [LARGE SCALE GENOMIC DNA]</scope>
    <source>
        <strain evidence="17">FAR1</strain>
    </source>
</reference>
<keyword evidence="8" id="KW-0391">Immunity</keyword>
<dbReference type="EMBL" id="AXCN02002066">
    <property type="status" value="NOT_ANNOTATED_CDS"/>
    <property type="molecule type" value="Genomic_DNA"/>
</dbReference>
<evidence type="ECO:0000256" key="8">
    <source>
        <dbReference type="ARBA" id="ARBA00022859"/>
    </source>
</evidence>
<evidence type="ECO:0000259" key="15">
    <source>
        <dbReference type="PROSITE" id="PS51888"/>
    </source>
</evidence>
<keyword evidence="5 13" id="KW-0732">Signal</keyword>
<accession>A0A182QVE9</accession>
<feature type="signal peptide" evidence="13">
    <location>
        <begin position="1"/>
        <end position="22"/>
    </location>
</feature>